<feature type="region of interest" description="Disordered" evidence="1">
    <location>
        <begin position="1"/>
        <end position="24"/>
    </location>
</feature>
<evidence type="ECO:0000256" key="1">
    <source>
        <dbReference type="SAM" id="MobiDB-lite"/>
    </source>
</evidence>
<dbReference type="Proteomes" id="UP001235939">
    <property type="component" value="Chromosome 21"/>
</dbReference>
<keyword evidence="3" id="KW-1185">Reference proteome</keyword>
<sequence length="122" mass="14326">MCERPKRPDYASIPSFPKSQQWRTPDDCPLCFHYGKPGYVVRYCRERRLAFTDARTRREPRWPTTLGDYMPDIDEKDLRIPPTHQPRNNSPYLGRGRPSGRRSSRSPAQRNSRSFSRGKEGN</sequence>
<organism evidence="2 3">
    <name type="scientific">Cordylochernes scorpioides</name>
    <dbReference type="NCBI Taxonomy" id="51811"/>
    <lineage>
        <taxon>Eukaryota</taxon>
        <taxon>Metazoa</taxon>
        <taxon>Ecdysozoa</taxon>
        <taxon>Arthropoda</taxon>
        <taxon>Chelicerata</taxon>
        <taxon>Arachnida</taxon>
        <taxon>Pseudoscorpiones</taxon>
        <taxon>Cheliferoidea</taxon>
        <taxon>Chernetidae</taxon>
        <taxon>Cordylochernes</taxon>
    </lineage>
</organism>
<feature type="region of interest" description="Disordered" evidence="1">
    <location>
        <begin position="54"/>
        <end position="122"/>
    </location>
</feature>
<evidence type="ECO:0008006" key="4">
    <source>
        <dbReference type="Google" id="ProtNLM"/>
    </source>
</evidence>
<reference evidence="2 3" key="1">
    <citation type="submission" date="2022-01" db="EMBL/GenBank/DDBJ databases">
        <title>A chromosomal length assembly of Cordylochernes scorpioides.</title>
        <authorList>
            <person name="Zeh D."/>
            <person name="Zeh J."/>
        </authorList>
    </citation>
    <scope>NUCLEOTIDE SEQUENCE [LARGE SCALE GENOMIC DNA]</scope>
    <source>
        <strain evidence="2">IN4F17</strain>
        <tissue evidence="2">Whole Body</tissue>
    </source>
</reference>
<accession>A0ABY6LPD0</accession>
<evidence type="ECO:0000313" key="2">
    <source>
        <dbReference type="EMBL" id="UYV82222.1"/>
    </source>
</evidence>
<proteinExistence type="predicted"/>
<gene>
    <name evidence="2" type="ORF">LAZ67_21001374</name>
</gene>
<name>A0ABY6LPD0_9ARAC</name>
<dbReference type="EMBL" id="CP092883">
    <property type="protein sequence ID" value="UYV82222.1"/>
    <property type="molecule type" value="Genomic_DNA"/>
</dbReference>
<protein>
    <recommendedName>
        <fullName evidence="4">CCHC-type domain-containing protein</fullName>
    </recommendedName>
</protein>
<evidence type="ECO:0000313" key="3">
    <source>
        <dbReference type="Proteomes" id="UP001235939"/>
    </source>
</evidence>